<dbReference type="AlphaFoldDB" id="A0AAN6ERZ4"/>
<accession>A0AAN6ERZ4</accession>
<comment type="caution">
    <text evidence="1">The sequence shown here is derived from an EMBL/GenBank/DDBJ whole genome shotgun (WGS) entry which is preliminary data.</text>
</comment>
<organism evidence="1 2">
    <name type="scientific">Exophiala dermatitidis</name>
    <name type="common">Black yeast-like fungus</name>
    <name type="synonym">Wangiella dermatitidis</name>
    <dbReference type="NCBI Taxonomy" id="5970"/>
    <lineage>
        <taxon>Eukaryota</taxon>
        <taxon>Fungi</taxon>
        <taxon>Dikarya</taxon>
        <taxon>Ascomycota</taxon>
        <taxon>Pezizomycotina</taxon>
        <taxon>Eurotiomycetes</taxon>
        <taxon>Chaetothyriomycetidae</taxon>
        <taxon>Chaetothyriales</taxon>
        <taxon>Herpotrichiellaceae</taxon>
        <taxon>Exophiala</taxon>
    </lineage>
</organism>
<proteinExistence type="predicted"/>
<name>A0AAN6ERZ4_EXODE</name>
<dbReference type="Proteomes" id="UP001161757">
    <property type="component" value="Unassembled WGS sequence"/>
</dbReference>
<protein>
    <submittedName>
        <fullName evidence="1">Uncharacterized protein</fullName>
    </submittedName>
</protein>
<dbReference type="EMBL" id="JAJGCB010000011">
    <property type="protein sequence ID" value="KAJ8990456.1"/>
    <property type="molecule type" value="Genomic_DNA"/>
</dbReference>
<sequence length="100" mass="11159">MAVGYYGRLLRQLSRASPGSSPAVFVGIPAVEGLTPVVQKPTLWLVWRATKGRTWRTRNHETWLRWNVGLSTVFQSIPFEAPLAAESEMDLLQAARLHGT</sequence>
<gene>
    <name evidence="1" type="ORF">HRR80_005940</name>
</gene>
<evidence type="ECO:0000313" key="2">
    <source>
        <dbReference type="Proteomes" id="UP001161757"/>
    </source>
</evidence>
<evidence type="ECO:0000313" key="1">
    <source>
        <dbReference type="EMBL" id="KAJ8990456.1"/>
    </source>
</evidence>
<reference evidence="1" key="1">
    <citation type="submission" date="2023-01" db="EMBL/GenBank/DDBJ databases">
        <title>Exophiala dermititidis isolated from Cystic Fibrosis Patient.</title>
        <authorList>
            <person name="Kurbessoian T."/>
            <person name="Crocker A."/>
            <person name="Murante D."/>
            <person name="Hogan D.A."/>
            <person name="Stajich J.E."/>
        </authorList>
    </citation>
    <scope>NUCLEOTIDE SEQUENCE</scope>
    <source>
        <strain evidence="1">Ex8</strain>
    </source>
</reference>